<evidence type="ECO:0000313" key="2">
    <source>
        <dbReference type="EMBL" id="CAF4587540.1"/>
    </source>
</evidence>
<protein>
    <submittedName>
        <fullName evidence="1">Uncharacterized protein</fullName>
    </submittedName>
</protein>
<organism evidence="1 3">
    <name type="scientific">Rotaria magnacalcarata</name>
    <dbReference type="NCBI Taxonomy" id="392030"/>
    <lineage>
        <taxon>Eukaryota</taxon>
        <taxon>Metazoa</taxon>
        <taxon>Spiralia</taxon>
        <taxon>Gnathifera</taxon>
        <taxon>Rotifera</taxon>
        <taxon>Eurotatoria</taxon>
        <taxon>Bdelloidea</taxon>
        <taxon>Philodinida</taxon>
        <taxon>Philodinidae</taxon>
        <taxon>Rotaria</taxon>
    </lineage>
</organism>
<gene>
    <name evidence="2" type="ORF">BYL167_LOCUS39569</name>
    <name evidence="1" type="ORF">GIL414_LOCUS36420</name>
</gene>
<feature type="non-terminal residue" evidence="1">
    <location>
        <position position="1"/>
    </location>
</feature>
<evidence type="ECO:0000313" key="3">
    <source>
        <dbReference type="Proteomes" id="UP000681720"/>
    </source>
</evidence>
<sequence>MRTPFIGNPDEVESIEKVFDIGLKLKTEEQDQTYIVLEQSNS</sequence>
<dbReference type="EMBL" id="CAJOBH010095515">
    <property type="protein sequence ID" value="CAF4587540.1"/>
    <property type="molecule type" value="Genomic_DNA"/>
</dbReference>
<evidence type="ECO:0000313" key="1">
    <source>
        <dbReference type="EMBL" id="CAF4541056.1"/>
    </source>
</evidence>
<accession>A0A8S2Y955</accession>
<reference evidence="1" key="1">
    <citation type="submission" date="2021-02" db="EMBL/GenBank/DDBJ databases">
        <authorList>
            <person name="Nowell W R."/>
        </authorList>
    </citation>
    <scope>NUCLEOTIDE SEQUENCE</scope>
</reference>
<proteinExistence type="predicted"/>
<name>A0A8S2Y955_9BILA</name>
<dbReference type="EMBL" id="CAJOBJ010090609">
    <property type="protein sequence ID" value="CAF4541056.1"/>
    <property type="molecule type" value="Genomic_DNA"/>
</dbReference>
<comment type="caution">
    <text evidence="1">The sequence shown here is derived from an EMBL/GenBank/DDBJ whole genome shotgun (WGS) entry which is preliminary data.</text>
</comment>
<dbReference type="Proteomes" id="UP000681967">
    <property type="component" value="Unassembled WGS sequence"/>
</dbReference>
<dbReference type="AlphaFoldDB" id="A0A8S2Y955"/>
<dbReference type="Proteomes" id="UP000681720">
    <property type="component" value="Unassembled WGS sequence"/>
</dbReference>